<dbReference type="Pfam" id="PF13193">
    <property type="entry name" value="AMP-binding_C"/>
    <property type="match status" value="1"/>
</dbReference>
<dbReference type="GO" id="GO:0005324">
    <property type="term" value="F:long-chain fatty acid transmembrane transporter activity"/>
    <property type="evidence" value="ECO:0007669"/>
    <property type="project" value="TreeGrafter"/>
</dbReference>
<keyword evidence="10" id="KW-0547">Nucleotide-binding</keyword>
<evidence type="ECO:0000256" key="18">
    <source>
        <dbReference type="ARBA" id="ARBA00068795"/>
    </source>
</evidence>
<evidence type="ECO:0000256" key="2">
    <source>
        <dbReference type="ARBA" id="ARBA00004585"/>
    </source>
</evidence>
<proteinExistence type="inferred from homology"/>
<keyword evidence="12" id="KW-1133">Transmembrane helix</keyword>
<dbReference type="Gene3D" id="3.40.50.12780">
    <property type="entry name" value="N-terminal domain of ligase-like"/>
    <property type="match status" value="1"/>
</dbReference>
<keyword evidence="11" id="KW-0067">ATP-binding</keyword>
<evidence type="ECO:0000256" key="16">
    <source>
        <dbReference type="ARBA" id="ARBA00051585"/>
    </source>
</evidence>
<comment type="similarity">
    <text evidence="4">Belongs to the ATP-dependent AMP-binding enzyme family.</text>
</comment>
<sequence length="651" mass="73773">MSGIELGAAAIVGSQLLDAKYHLSGDFILIQKVVRKAIPYAYSLFRKRASFWYIFEKAALKYPNNVAIRFPRPRTLREVAHDAQGYPINDDLFTLESYTYKELYDMILRLSHILKNEYKISRKDTIGVDCMNKPLFIILWFSLWNIGAVPAFLNYNTKGKPMVHCIKIAGISQIFVDPDCADPIRETESSINSELLQVKIHYINEPELLRTLYERTRPKYRAPDDTRRPDDTDSSCSALIYTSGTTGLPKSAIMSWRKAFMAAAFFGSVMHIDKLSNVMTAIPLYHSTAAMLGVCPALASGGCVSICQKFSALSFWTQAKLVNATHVQYVGEVCRYLLNAKYHPDEKKHNVKIAYGNGLRRDIWKKFKTRFRIAAIGEFYASTESPIATTNFQYGDFGIGACRKYGTLINLILDVGQKIVKMDPDDESTLWRDPKTGFCVPAQNDEPGELLMRIINPSNIESSFQGYYGNKKATNSKIVRDVFKKGDAWFRSGDLLKIDEDGLFYFVDRLGDTFRWKSENVSATEVENEIMASGVVKQSVVVGVRVPQHEGRAGFAVLEPKEGLSDQEILDKVYSHTKDHLPKYAIPLFVKIGLHYIQASHNHKVPKNQFKNQKLPKGDDGKELIYWLNNGKYVELTAEAWNQIMSEKSKL</sequence>
<dbReference type="GO" id="GO:0009898">
    <property type="term" value="C:cytoplasmic side of plasma membrane"/>
    <property type="evidence" value="ECO:0007669"/>
    <property type="project" value="TreeGrafter"/>
</dbReference>
<accession>A0A4P9ZFC4</accession>
<dbReference type="OrthoDB" id="10253869at2759"/>
<evidence type="ECO:0000256" key="15">
    <source>
        <dbReference type="ARBA" id="ARBA00023140"/>
    </source>
</evidence>
<evidence type="ECO:0000256" key="13">
    <source>
        <dbReference type="ARBA" id="ARBA00023055"/>
    </source>
</evidence>
<evidence type="ECO:0000256" key="19">
    <source>
        <dbReference type="ARBA" id="ARBA00078285"/>
    </source>
</evidence>
<evidence type="ECO:0000256" key="8">
    <source>
        <dbReference type="ARBA" id="ARBA00022677"/>
    </source>
</evidence>
<dbReference type="GO" id="GO:0005778">
    <property type="term" value="C:peroxisomal membrane"/>
    <property type="evidence" value="ECO:0007669"/>
    <property type="project" value="UniProtKB-SubCell"/>
</dbReference>
<dbReference type="GO" id="GO:0005811">
    <property type="term" value="C:lipid droplet"/>
    <property type="evidence" value="ECO:0007669"/>
    <property type="project" value="UniProtKB-SubCell"/>
</dbReference>
<dbReference type="InterPro" id="IPR042099">
    <property type="entry name" value="ANL_N_sf"/>
</dbReference>
<dbReference type="SUPFAM" id="SSF56801">
    <property type="entry name" value="Acetyl-CoA synthetase-like"/>
    <property type="match status" value="1"/>
</dbReference>
<keyword evidence="15" id="KW-0576">Peroxisome</keyword>
<evidence type="ECO:0000259" key="20">
    <source>
        <dbReference type="Pfam" id="PF00501"/>
    </source>
</evidence>
<evidence type="ECO:0000313" key="23">
    <source>
        <dbReference type="Proteomes" id="UP000268321"/>
    </source>
</evidence>
<evidence type="ECO:0000256" key="11">
    <source>
        <dbReference type="ARBA" id="ARBA00022840"/>
    </source>
</evidence>
<gene>
    <name evidence="22" type="ORF">METBISCDRAFT_27220</name>
</gene>
<evidence type="ECO:0000256" key="14">
    <source>
        <dbReference type="ARBA" id="ARBA00023136"/>
    </source>
</evidence>
<evidence type="ECO:0000313" key="22">
    <source>
        <dbReference type="EMBL" id="RKP30660.1"/>
    </source>
</evidence>
<dbReference type="PROSITE" id="PS00455">
    <property type="entry name" value="AMP_BINDING"/>
    <property type="match status" value="1"/>
</dbReference>
<protein>
    <recommendedName>
        <fullName evidence="18">Very long-chain fatty acid transport protein</fullName>
    </recommendedName>
    <alternativeName>
        <fullName evidence="19">Very-long-chain acyl-CoA synthetase</fullName>
    </alternativeName>
</protein>
<evidence type="ECO:0000259" key="21">
    <source>
        <dbReference type="Pfam" id="PF13193"/>
    </source>
</evidence>
<keyword evidence="23" id="KW-1185">Reference proteome</keyword>
<name>A0A4P9ZFC4_9ASCO</name>
<dbReference type="Pfam" id="PF00501">
    <property type="entry name" value="AMP-binding"/>
    <property type="match status" value="1"/>
</dbReference>
<reference evidence="23" key="1">
    <citation type="journal article" date="2018" name="Nat. Microbiol.">
        <title>Leveraging single-cell genomics to expand the fungal tree of life.</title>
        <authorList>
            <person name="Ahrendt S.R."/>
            <person name="Quandt C.A."/>
            <person name="Ciobanu D."/>
            <person name="Clum A."/>
            <person name="Salamov A."/>
            <person name="Andreopoulos B."/>
            <person name="Cheng J.F."/>
            <person name="Woyke T."/>
            <person name="Pelin A."/>
            <person name="Henrissat B."/>
            <person name="Reynolds N.K."/>
            <person name="Benny G.L."/>
            <person name="Smith M.E."/>
            <person name="James T.Y."/>
            <person name="Grigoriev I.V."/>
        </authorList>
    </citation>
    <scope>NUCLEOTIDE SEQUENCE [LARGE SCALE GENOMIC DNA]</scope>
    <source>
        <strain evidence="23">Baker2002</strain>
    </source>
</reference>
<feature type="domain" description="AMP-binding enzyme C-terminal" evidence="21">
    <location>
        <begin position="525"/>
        <end position="592"/>
    </location>
</feature>
<dbReference type="Proteomes" id="UP000268321">
    <property type="component" value="Unassembled WGS sequence"/>
</dbReference>
<evidence type="ECO:0000256" key="5">
    <source>
        <dbReference type="ARBA" id="ARBA00022448"/>
    </source>
</evidence>
<dbReference type="FunFam" id="3.40.50.12780:FF:000019">
    <property type="entry name" value="Long-chain fatty acid transporter"/>
    <property type="match status" value="1"/>
</dbReference>
<dbReference type="GO" id="GO:0044539">
    <property type="term" value="P:long-chain fatty acid import into cell"/>
    <property type="evidence" value="ECO:0007669"/>
    <property type="project" value="TreeGrafter"/>
</dbReference>
<dbReference type="PANTHER" id="PTHR43107:SF15">
    <property type="entry name" value="FATTY ACID TRANSPORT PROTEIN 3, ISOFORM A"/>
    <property type="match status" value="1"/>
</dbReference>
<dbReference type="InterPro" id="IPR025110">
    <property type="entry name" value="AMP-bd_C"/>
</dbReference>
<dbReference type="AlphaFoldDB" id="A0A4P9ZFC4"/>
<keyword evidence="7" id="KW-0436">Ligase</keyword>
<keyword evidence="5" id="KW-0813">Transport</keyword>
<feature type="domain" description="AMP-dependent synthetase/ligase" evidence="20">
    <location>
        <begin position="93"/>
        <end position="453"/>
    </location>
</feature>
<keyword evidence="8" id="KW-0551">Lipid droplet</keyword>
<organism evidence="22 23">
    <name type="scientific">Metschnikowia bicuspidata</name>
    <dbReference type="NCBI Taxonomy" id="27322"/>
    <lineage>
        <taxon>Eukaryota</taxon>
        <taxon>Fungi</taxon>
        <taxon>Dikarya</taxon>
        <taxon>Ascomycota</taxon>
        <taxon>Saccharomycotina</taxon>
        <taxon>Pichiomycetes</taxon>
        <taxon>Metschnikowiaceae</taxon>
        <taxon>Metschnikowia</taxon>
    </lineage>
</organism>
<evidence type="ECO:0000256" key="1">
    <source>
        <dbReference type="ARBA" id="ARBA00004502"/>
    </source>
</evidence>
<dbReference type="InterPro" id="IPR045851">
    <property type="entry name" value="AMP-bd_C_sf"/>
</dbReference>
<evidence type="ECO:0000256" key="7">
    <source>
        <dbReference type="ARBA" id="ARBA00022598"/>
    </source>
</evidence>
<keyword evidence="9" id="KW-0812">Transmembrane</keyword>
<keyword evidence="14" id="KW-0472">Membrane</keyword>
<evidence type="ECO:0000256" key="4">
    <source>
        <dbReference type="ARBA" id="ARBA00006432"/>
    </source>
</evidence>
<evidence type="ECO:0000256" key="9">
    <source>
        <dbReference type="ARBA" id="ARBA00022692"/>
    </source>
</evidence>
<evidence type="ECO:0000256" key="3">
    <source>
        <dbReference type="ARBA" id="ARBA00004651"/>
    </source>
</evidence>
<dbReference type="EMBL" id="ML004454">
    <property type="protein sequence ID" value="RKP30660.1"/>
    <property type="molecule type" value="Genomic_DNA"/>
</dbReference>
<comment type="subcellular location">
    <subcellularLocation>
        <location evidence="3">Cell membrane</location>
        <topology evidence="3">Multi-pass membrane protein</topology>
    </subcellularLocation>
    <subcellularLocation>
        <location evidence="1">Lipid droplet</location>
    </subcellularLocation>
    <subcellularLocation>
        <location evidence="2">Peroxisome membrane</location>
        <topology evidence="2">Multi-pass membrane protein</topology>
    </subcellularLocation>
</comment>
<comment type="function">
    <text evidence="17">Acyl-CoA synthetase required for both the import of long chain fatty acids (LCFAs) (C14-C18) and the activation very long chain fatty acids (VLCFAs) (C20-C26) by esterification of the fatty acids into metabolically active CoA-thioesters for subsequent degradation or incorporation into phospholipids. The transport and fatty acyl-CoA synthetase activities are genetically separable and are thus independent activities. Esterifies VLCFAs in the peroxisome matrix. The VLCFAs are actively transported into peroxisomes by a PXA1-PXA2 heterodimeric transporter in the peroxisomal membrane.</text>
</comment>
<dbReference type="Gene3D" id="3.30.300.30">
    <property type="match status" value="1"/>
</dbReference>
<keyword evidence="6" id="KW-1003">Cell membrane</keyword>
<keyword evidence="13" id="KW-0445">Lipid transport</keyword>
<evidence type="ECO:0000256" key="12">
    <source>
        <dbReference type="ARBA" id="ARBA00022989"/>
    </source>
</evidence>
<comment type="catalytic activity">
    <reaction evidence="16">
        <text>a very long-chain fatty acid + ATP + CoA = a very long-chain fatty acyl-CoA + AMP + diphosphate</text>
        <dbReference type="Rhea" id="RHEA:54536"/>
        <dbReference type="ChEBI" id="CHEBI:30616"/>
        <dbReference type="ChEBI" id="CHEBI:33019"/>
        <dbReference type="ChEBI" id="CHEBI:57287"/>
        <dbReference type="ChEBI" id="CHEBI:58950"/>
        <dbReference type="ChEBI" id="CHEBI:138261"/>
        <dbReference type="ChEBI" id="CHEBI:456215"/>
    </reaction>
</comment>
<dbReference type="InterPro" id="IPR020845">
    <property type="entry name" value="AMP-binding_CS"/>
</dbReference>
<dbReference type="GO" id="GO:0005524">
    <property type="term" value="F:ATP binding"/>
    <property type="evidence" value="ECO:0007669"/>
    <property type="project" value="UniProtKB-KW"/>
</dbReference>
<dbReference type="FunFam" id="3.30.300.30:FF:000020">
    <property type="entry name" value="Long-chain fatty acid transporter"/>
    <property type="match status" value="1"/>
</dbReference>
<dbReference type="InterPro" id="IPR000873">
    <property type="entry name" value="AMP-dep_synth/lig_dom"/>
</dbReference>
<evidence type="ECO:0000256" key="10">
    <source>
        <dbReference type="ARBA" id="ARBA00022741"/>
    </source>
</evidence>
<evidence type="ECO:0000256" key="17">
    <source>
        <dbReference type="ARBA" id="ARBA00060276"/>
    </source>
</evidence>
<evidence type="ECO:0000256" key="6">
    <source>
        <dbReference type="ARBA" id="ARBA00022475"/>
    </source>
</evidence>
<dbReference type="PANTHER" id="PTHR43107">
    <property type="entry name" value="LONG-CHAIN FATTY ACID TRANSPORT PROTEIN"/>
    <property type="match status" value="1"/>
</dbReference>
<dbReference type="GO" id="GO:0004467">
    <property type="term" value="F:long-chain fatty acid-CoA ligase activity"/>
    <property type="evidence" value="ECO:0007669"/>
    <property type="project" value="TreeGrafter"/>
</dbReference>